<evidence type="ECO:0008006" key="3">
    <source>
        <dbReference type="Google" id="ProtNLM"/>
    </source>
</evidence>
<evidence type="ECO:0000313" key="2">
    <source>
        <dbReference type="Proteomes" id="UP000318081"/>
    </source>
</evidence>
<evidence type="ECO:0000313" key="1">
    <source>
        <dbReference type="EMBL" id="QDV83929.1"/>
    </source>
</evidence>
<dbReference type="Proteomes" id="UP000318081">
    <property type="component" value="Chromosome"/>
</dbReference>
<sequence>MRVHHPTLAFRSVLGLLFILGGVTTVVAQQTFDLKPAASPVDNPLKGLVPYARPYPDRFPHSMEFSYLALSDLMRAEDEFDWQPLETLLDDIASRGNQAVIRVYVEYPGKQKGIPEYLIKGGLKLHTYLNTNTAPLPPKQITTPDYEDERLRSAFRAFIAAFGNKYDGDARLAYITAGLLGTWGEWHTYPRNDLWASNETQAIVLDAYEAAFASTPVLLRYPAGPNHGYQAENASRPFGYHDDSFAWATIETGKQEDDWFYMPALKAAGRAAIDKWKTQPIGGEIRPEAWGKIFDDRDQWPKQVQSFHECVSQTHATWLMDTGMFREVASPKRLERATKEVRRMGYDYYVQRVAFVPDRQTDRCQITLQLINQGVAPFYADWPTEVAVVDAAGKIAKRMIAPGLSMRGHLPSATAHELSASIDIAGLSGTNTVLMRVVHPLEAGKPLRFANAEQGQTKPGWLTLGQVRLP</sequence>
<name>A0ABX5XPT1_9BACT</name>
<dbReference type="Gene3D" id="3.20.20.80">
    <property type="entry name" value="Glycosidases"/>
    <property type="match status" value="1"/>
</dbReference>
<accession>A0ABX5XPT1</accession>
<organism evidence="1 2">
    <name type="scientific">Stieleria magnilauensis</name>
    <dbReference type="NCBI Taxonomy" id="2527963"/>
    <lineage>
        <taxon>Bacteria</taxon>
        <taxon>Pseudomonadati</taxon>
        <taxon>Planctomycetota</taxon>
        <taxon>Planctomycetia</taxon>
        <taxon>Pirellulales</taxon>
        <taxon>Pirellulaceae</taxon>
        <taxon>Stieleria</taxon>
    </lineage>
</organism>
<proteinExistence type="predicted"/>
<keyword evidence="2" id="KW-1185">Reference proteome</keyword>
<dbReference type="RefSeq" id="WP_145211483.1">
    <property type="nucleotide sequence ID" value="NZ_CP036432.1"/>
</dbReference>
<protein>
    <recommendedName>
        <fullName evidence="3">DUF4832 domain-containing protein</fullName>
    </recommendedName>
</protein>
<reference evidence="1 2" key="1">
    <citation type="submission" date="2019-02" db="EMBL/GenBank/DDBJ databases">
        <title>Deep-cultivation of Planctomycetes and their phenomic and genomic characterization uncovers novel biology.</title>
        <authorList>
            <person name="Wiegand S."/>
            <person name="Jogler M."/>
            <person name="Boedeker C."/>
            <person name="Pinto D."/>
            <person name="Vollmers J."/>
            <person name="Rivas-Marin E."/>
            <person name="Kohn T."/>
            <person name="Peeters S.H."/>
            <person name="Heuer A."/>
            <person name="Rast P."/>
            <person name="Oberbeckmann S."/>
            <person name="Bunk B."/>
            <person name="Jeske O."/>
            <person name="Meyerdierks A."/>
            <person name="Storesund J.E."/>
            <person name="Kallscheuer N."/>
            <person name="Luecker S."/>
            <person name="Lage O.M."/>
            <person name="Pohl T."/>
            <person name="Merkel B.J."/>
            <person name="Hornburger P."/>
            <person name="Mueller R.-W."/>
            <person name="Bruemmer F."/>
            <person name="Labrenz M."/>
            <person name="Spormann A.M."/>
            <person name="Op den Camp H."/>
            <person name="Overmann J."/>
            <person name="Amann R."/>
            <person name="Jetten M.S.M."/>
            <person name="Mascher T."/>
            <person name="Medema M.H."/>
            <person name="Devos D.P."/>
            <person name="Kaster A.-K."/>
            <person name="Ovreas L."/>
            <person name="Rohde M."/>
            <person name="Galperin M.Y."/>
            <person name="Jogler C."/>
        </authorList>
    </citation>
    <scope>NUCLEOTIDE SEQUENCE [LARGE SCALE GENOMIC DNA]</scope>
    <source>
        <strain evidence="1 2">TBK1r</strain>
    </source>
</reference>
<dbReference type="EMBL" id="CP036432">
    <property type="protein sequence ID" value="QDV83929.1"/>
    <property type="molecule type" value="Genomic_DNA"/>
</dbReference>
<gene>
    <name evidence="1" type="ORF">TBK1r_28720</name>
</gene>